<reference evidence="3 4" key="1">
    <citation type="submission" date="2012-11" db="EMBL/GenBank/DDBJ databases">
        <title>Whole genome sequence of Acidocella aminolytica 101 = DSM 11237.</title>
        <authorList>
            <person name="Azuma Y."/>
            <person name="Higashiura N."/>
            <person name="Hirakawa H."/>
            <person name="Matsushita K."/>
        </authorList>
    </citation>
    <scope>NUCLEOTIDE SEQUENCE [LARGE SCALE GENOMIC DNA]</scope>
    <source>
        <strain evidence="4">101 / DSM 11237</strain>
    </source>
</reference>
<dbReference type="OrthoDB" id="9806601at2"/>
<evidence type="ECO:0000256" key="1">
    <source>
        <dbReference type="ARBA" id="ARBA00023002"/>
    </source>
</evidence>
<keyword evidence="4" id="KW-1185">Reference proteome</keyword>
<dbReference type="PANTHER" id="PTHR13847">
    <property type="entry name" value="SARCOSINE DEHYDROGENASE-RELATED"/>
    <property type="match status" value="1"/>
</dbReference>
<dbReference type="InterPro" id="IPR006076">
    <property type="entry name" value="FAD-dep_OxRdtase"/>
</dbReference>
<dbReference type="PANTHER" id="PTHR13847:SF281">
    <property type="entry name" value="FAD DEPENDENT OXIDOREDUCTASE DOMAIN-CONTAINING PROTEIN"/>
    <property type="match status" value="1"/>
</dbReference>
<proteinExistence type="predicted"/>
<dbReference type="RefSeq" id="WP_048879440.1">
    <property type="nucleotide sequence ID" value="NZ_BANC01000070.1"/>
</dbReference>
<protein>
    <submittedName>
        <fullName evidence="3">FAD dependent oxidoreductase</fullName>
    </submittedName>
</protein>
<gene>
    <name evidence="3" type="ORF">Aam_072_023</name>
</gene>
<dbReference type="Pfam" id="PF01266">
    <property type="entry name" value="DAO"/>
    <property type="match status" value="1"/>
</dbReference>
<organism evidence="3 4">
    <name type="scientific">Acidocella aminolytica 101 = DSM 11237</name>
    <dbReference type="NCBI Taxonomy" id="1120923"/>
    <lineage>
        <taxon>Bacteria</taxon>
        <taxon>Pseudomonadati</taxon>
        <taxon>Pseudomonadota</taxon>
        <taxon>Alphaproteobacteria</taxon>
        <taxon>Acetobacterales</taxon>
        <taxon>Acidocellaceae</taxon>
        <taxon>Acidocella</taxon>
    </lineage>
</organism>
<feature type="domain" description="FAD dependent oxidoreductase" evidence="2">
    <location>
        <begin position="33"/>
        <end position="383"/>
    </location>
</feature>
<dbReference type="GO" id="GO:0005737">
    <property type="term" value="C:cytoplasm"/>
    <property type="evidence" value="ECO:0007669"/>
    <property type="project" value="TreeGrafter"/>
</dbReference>
<keyword evidence="1" id="KW-0560">Oxidoreductase</keyword>
<dbReference type="Proteomes" id="UP000032668">
    <property type="component" value="Unassembled WGS sequence"/>
</dbReference>
<evidence type="ECO:0000313" key="4">
    <source>
        <dbReference type="Proteomes" id="UP000032668"/>
    </source>
</evidence>
<dbReference type="STRING" id="1120923.SAMN02746095_02376"/>
<dbReference type="Gene3D" id="3.30.9.10">
    <property type="entry name" value="D-Amino Acid Oxidase, subunit A, domain 2"/>
    <property type="match status" value="1"/>
</dbReference>
<dbReference type="EMBL" id="BANC01000070">
    <property type="protein sequence ID" value="GAN81053.1"/>
    <property type="molecule type" value="Genomic_DNA"/>
</dbReference>
<dbReference type="InterPro" id="IPR036188">
    <property type="entry name" value="FAD/NAD-bd_sf"/>
</dbReference>
<sequence length="428" mass="46382">MADAPASHTNSWYAASAPERPLAPAAQGELRTDVCIIGAGFTGLSAALHLAEANVPTLVLEARRVGWGASGRNGGQLHPGFNKSPIELRRNYGNEVAAILGEIAHDARALLHDLRARMTLDCNWRAGLLTAIHKPRHNTVAQAYVEDRLTSAPSCGCTWLNAEDTAARLGTNFYAGGIFEPDGGHLHPLRFCLGLARLAEDAGACLCENSPAQRITRCAEGFRVETSNATIIAREVILACNGYVEGLEPEAHKRILPVKSFIIATEPLTPALQPLTGSWAAADDRFFLRYWRQSHDGRLLFGGGDGYHQRENIDIAGKLRRNLAELYPQLAALRIDYAWGGNIALTLPRLPMIRRLTSGVLAAGGYSGNGLDKSLIAGRILASAIKGDDTRLGFLSRLPCRVFPGGEAARFPLLFLAMTWYAFRDWLG</sequence>
<comment type="caution">
    <text evidence="3">The sequence shown here is derived from an EMBL/GenBank/DDBJ whole genome shotgun (WGS) entry which is preliminary data.</text>
</comment>
<dbReference type="SUPFAM" id="SSF51905">
    <property type="entry name" value="FAD/NAD(P)-binding domain"/>
    <property type="match status" value="1"/>
</dbReference>
<name>A0A0D6PIK8_9PROT</name>
<evidence type="ECO:0000313" key="3">
    <source>
        <dbReference type="EMBL" id="GAN81053.1"/>
    </source>
</evidence>
<dbReference type="GO" id="GO:0016491">
    <property type="term" value="F:oxidoreductase activity"/>
    <property type="evidence" value="ECO:0007669"/>
    <property type="project" value="UniProtKB-KW"/>
</dbReference>
<dbReference type="Gene3D" id="3.50.50.60">
    <property type="entry name" value="FAD/NAD(P)-binding domain"/>
    <property type="match status" value="1"/>
</dbReference>
<dbReference type="AlphaFoldDB" id="A0A0D6PIK8"/>
<evidence type="ECO:0000259" key="2">
    <source>
        <dbReference type="Pfam" id="PF01266"/>
    </source>
</evidence>
<accession>A0A0D6PIK8</accession>